<reference evidence="13" key="1">
    <citation type="journal article" date="2019" name="Int. J. Syst. Evol. Microbiol.">
        <title>The Global Catalogue of Microorganisms (GCM) 10K type strain sequencing project: providing services to taxonomists for standard genome sequencing and annotation.</title>
        <authorList>
            <consortium name="The Broad Institute Genomics Platform"/>
            <consortium name="The Broad Institute Genome Sequencing Center for Infectious Disease"/>
            <person name="Wu L."/>
            <person name="Ma J."/>
        </authorList>
    </citation>
    <scope>NUCLEOTIDE SEQUENCE [LARGE SCALE GENOMIC DNA]</scope>
    <source>
        <strain evidence="13">CCM 8604</strain>
    </source>
</reference>
<keyword evidence="4" id="KW-0808">Transferase</keyword>
<name>A0ABW2Y3J7_9BIFI</name>
<evidence type="ECO:0000256" key="4">
    <source>
        <dbReference type="ARBA" id="ARBA00022679"/>
    </source>
</evidence>
<comment type="similarity">
    <text evidence="3">Belongs to the purine nucleoside phosphorylase YfiH/LACC1 family.</text>
</comment>
<evidence type="ECO:0000256" key="5">
    <source>
        <dbReference type="ARBA" id="ARBA00022723"/>
    </source>
</evidence>
<keyword evidence="13" id="KW-1185">Reference proteome</keyword>
<keyword evidence="8" id="KW-0186">Copper</keyword>
<dbReference type="CDD" id="cd16833">
    <property type="entry name" value="YfiH"/>
    <property type="match status" value="1"/>
</dbReference>
<dbReference type="PANTHER" id="PTHR30616">
    <property type="entry name" value="UNCHARACTERIZED PROTEIN YFIH"/>
    <property type="match status" value="1"/>
</dbReference>
<comment type="catalytic activity">
    <reaction evidence="10">
        <text>adenosine + phosphate = alpha-D-ribose 1-phosphate + adenine</text>
        <dbReference type="Rhea" id="RHEA:27642"/>
        <dbReference type="ChEBI" id="CHEBI:16335"/>
        <dbReference type="ChEBI" id="CHEBI:16708"/>
        <dbReference type="ChEBI" id="CHEBI:43474"/>
        <dbReference type="ChEBI" id="CHEBI:57720"/>
        <dbReference type="EC" id="2.4.2.1"/>
    </reaction>
    <physiologicalReaction direction="left-to-right" evidence="10">
        <dbReference type="Rhea" id="RHEA:27643"/>
    </physiologicalReaction>
</comment>
<comment type="function">
    <text evidence="2">Purine nucleoside enzyme that catalyzes the phosphorolysis of adenosine and inosine nucleosides, yielding D-ribose 1-phosphate and the respective free bases, adenine and hypoxanthine. Also catalyzes the phosphorolysis of S-methyl-5'-thioadenosine into adenine and S-methyl-5-thio-alpha-D-ribose 1-phosphate. Also has adenosine deaminase activity.</text>
</comment>
<evidence type="ECO:0000313" key="13">
    <source>
        <dbReference type="Proteomes" id="UP001597036"/>
    </source>
</evidence>
<dbReference type="PANTHER" id="PTHR30616:SF2">
    <property type="entry name" value="PURINE NUCLEOSIDE PHOSPHORYLASE LACC1"/>
    <property type="match status" value="1"/>
</dbReference>
<evidence type="ECO:0000256" key="11">
    <source>
        <dbReference type="ARBA" id="ARBA00049893"/>
    </source>
</evidence>
<organism evidence="12 13">
    <name type="scientific">Alloscardovia venturai</name>
    <dbReference type="NCBI Taxonomy" id="1769421"/>
    <lineage>
        <taxon>Bacteria</taxon>
        <taxon>Bacillati</taxon>
        <taxon>Actinomycetota</taxon>
        <taxon>Actinomycetes</taxon>
        <taxon>Bifidobacteriales</taxon>
        <taxon>Bifidobacteriaceae</taxon>
        <taxon>Alloscardovia</taxon>
    </lineage>
</organism>
<evidence type="ECO:0000256" key="8">
    <source>
        <dbReference type="ARBA" id="ARBA00023008"/>
    </source>
</evidence>
<dbReference type="EMBL" id="JBHTHQ010000007">
    <property type="protein sequence ID" value="MFD0704326.1"/>
    <property type="molecule type" value="Genomic_DNA"/>
</dbReference>
<comment type="catalytic activity">
    <reaction evidence="11">
        <text>S-methyl-5'-thioadenosine + phosphate = 5-(methylsulfanyl)-alpha-D-ribose 1-phosphate + adenine</text>
        <dbReference type="Rhea" id="RHEA:11852"/>
        <dbReference type="ChEBI" id="CHEBI:16708"/>
        <dbReference type="ChEBI" id="CHEBI:17509"/>
        <dbReference type="ChEBI" id="CHEBI:43474"/>
        <dbReference type="ChEBI" id="CHEBI:58533"/>
        <dbReference type="EC" id="2.4.2.28"/>
    </reaction>
    <physiologicalReaction direction="left-to-right" evidence="11">
        <dbReference type="Rhea" id="RHEA:11853"/>
    </physiologicalReaction>
</comment>
<keyword evidence="5" id="KW-0479">Metal-binding</keyword>
<protein>
    <submittedName>
        <fullName evidence="12">Polyphenol oxidase family protein</fullName>
    </submittedName>
</protein>
<dbReference type="InterPro" id="IPR003730">
    <property type="entry name" value="Cu_polyphenol_OxRdtase"/>
</dbReference>
<evidence type="ECO:0000256" key="10">
    <source>
        <dbReference type="ARBA" id="ARBA00048968"/>
    </source>
</evidence>
<evidence type="ECO:0000256" key="7">
    <source>
        <dbReference type="ARBA" id="ARBA00022833"/>
    </source>
</evidence>
<gene>
    <name evidence="12" type="ORF">ACFQY8_00970</name>
</gene>
<dbReference type="InterPro" id="IPR038371">
    <property type="entry name" value="Cu_polyphenol_OxRdtase_sf"/>
</dbReference>
<proteinExistence type="inferred from homology"/>
<comment type="catalytic activity">
    <reaction evidence="9">
        <text>adenosine + H2O + H(+) = inosine + NH4(+)</text>
        <dbReference type="Rhea" id="RHEA:24408"/>
        <dbReference type="ChEBI" id="CHEBI:15377"/>
        <dbReference type="ChEBI" id="CHEBI:15378"/>
        <dbReference type="ChEBI" id="CHEBI:16335"/>
        <dbReference type="ChEBI" id="CHEBI:17596"/>
        <dbReference type="ChEBI" id="CHEBI:28938"/>
        <dbReference type="EC" id="3.5.4.4"/>
    </reaction>
    <physiologicalReaction direction="left-to-right" evidence="9">
        <dbReference type="Rhea" id="RHEA:24409"/>
    </physiologicalReaction>
</comment>
<dbReference type="SUPFAM" id="SSF64438">
    <property type="entry name" value="CNF1/YfiH-like putative cysteine hydrolases"/>
    <property type="match status" value="1"/>
</dbReference>
<dbReference type="Pfam" id="PF02578">
    <property type="entry name" value="Cu-oxidase_4"/>
    <property type="match status" value="1"/>
</dbReference>
<evidence type="ECO:0000256" key="9">
    <source>
        <dbReference type="ARBA" id="ARBA00047989"/>
    </source>
</evidence>
<dbReference type="Proteomes" id="UP001597036">
    <property type="component" value="Unassembled WGS sequence"/>
</dbReference>
<dbReference type="Gene3D" id="3.60.140.10">
    <property type="entry name" value="CNF1/YfiH-like putative cysteine hydrolases"/>
    <property type="match status" value="1"/>
</dbReference>
<sequence>MNQENADATVDSPIPAVIPIELAEGYRAWYSTRLGGNSDATYGYANMSSRQGDDEWAVSCNREALDGVIGSHVYTVYQVHSGEVVLMDEIEDKTKMTELEADGIVSTSDEAFGVFGADCLPVLLVDPHARVSGVAHCGRRGLMNGIIEQTVAAMEFKGAHREHIRATLGPCICGQCYEVGNDIAMAFEEKFPGTATITQFGGAGIDLEKAALQALKKADVLQDNLVDSLPRVAAATEYLTPDPELRELCENDEEGSSSVEERMNLMHNALCTRENPLWFSYRRATLAGKDVSGRMLACVSPYKSE</sequence>
<dbReference type="InterPro" id="IPR011324">
    <property type="entry name" value="Cytotoxic_necrot_fac-like_cat"/>
</dbReference>
<keyword evidence="6" id="KW-0378">Hydrolase</keyword>
<evidence type="ECO:0000256" key="1">
    <source>
        <dbReference type="ARBA" id="ARBA00000553"/>
    </source>
</evidence>
<evidence type="ECO:0000256" key="2">
    <source>
        <dbReference type="ARBA" id="ARBA00003215"/>
    </source>
</evidence>
<evidence type="ECO:0000256" key="6">
    <source>
        <dbReference type="ARBA" id="ARBA00022801"/>
    </source>
</evidence>
<accession>A0ABW2Y3J7</accession>
<dbReference type="RefSeq" id="WP_377937749.1">
    <property type="nucleotide sequence ID" value="NZ_JBHTHQ010000007.1"/>
</dbReference>
<evidence type="ECO:0000256" key="3">
    <source>
        <dbReference type="ARBA" id="ARBA00007353"/>
    </source>
</evidence>
<comment type="caution">
    <text evidence="12">The sequence shown here is derived from an EMBL/GenBank/DDBJ whole genome shotgun (WGS) entry which is preliminary data.</text>
</comment>
<comment type="catalytic activity">
    <reaction evidence="1">
        <text>inosine + phosphate = alpha-D-ribose 1-phosphate + hypoxanthine</text>
        <dbReference type="Rhea" id="RHEA:27646"/>
        <dbReference type="ChEBI" id="CHEBI:17368"/>
        <dbReference type="ChEBI" id="CHEBI:17596"/>
        <dbReference type="ChEBI" id="CHEBI:43474"/>
        <dbReference type="ChEBI" id="CHEBI:57720"/>
        <dbReference type="EC" id="2.4.2.1"/>
    </reaction>
    <physiologicalReaction direction="left-to-right" evidence="1">
        <dbReference type="Rhea" id="RHEA:27647"/>
    </physiologicalReaction>
</comment>
<evidence type="ECO:0000313" key="12">
    <source>
        <dbReference type="EMBL" id="MFD0704326.1"/>
    </source>
</evidence>
<keyword evidence="7" id="KW-0862">Zinc</keyword>